<protein>
    <submittedName>
        <fullName evidence="3">Uncharacterized protein</fullName>
    </submittedName>
</protein>
<feature type="transmembrane region" description="Helical" evidence="2">
    <location>
        <begin position="111"/>
        <end position="132"/>
    </location>
</feature>
<evidence type="ECO:0000313" key="4">
    <source>
        <dbReference type="Proteomes" id="UP000785679"/>
    </source>
</evidence>
<feature type="compositionally biased region" description="Polar residues" evidence="1">
    <location>
        <begin position="1"/>
        <end position="19"/>
    </location>
</feature>
<proteinExistence type="predicted"/>
<comment type="caution">
    <text evidence="3">The sequence shown here is derived from an EMBL/GenBank/DDBJ whole genome shotgun (WGS) entry which is preliminary data.</text>
</comment>
<keyword evidence="2" id="KW-1133">Transmembrane helix</keyword>
<evidence type="ECO:0000313" key="3">
    <source>
        <dbReference type="EMBL" id="TNV77391.1"/>
    </source>
</evidence>
<feature type="transmembrane region" description="Helical" evidence="2">
    <location>
        <begin position="86"/>
        <end position="105"/>
    </location>
</feature>
<dbReference type="EMBL" id="RRYP01011997">
    <property type="protein sequence ID" value="TNV77391.1"/>
    <property type="molecule type" value="Genomic_DNA"/>
</dbReference>
<organism evidence="3 4">
    <name type="scientific">Halteria grandinella</name>
    <dbReference type="NCBI Taxonomy" id="5974"/>
    <lineage>
        <taxon>Eukaryota</taxon>
        <taxon>Sar</taxon>
        <taxon>Alveolata</taxon>
        <taxon>Ciliophora</taxon>
        <taxon>Intramacronucleata</taxon>
        <taxon>Spirotrichea</taxon>
        <taxon>Stichotrichia</taxon>
        <taxon>Sporadotrichida</taxon>
        <taxon>Halteriidae</taxon>
        <taxon>Halteria</taxon>
    </lineage>
</organism>
<keyword evidence="2" id="KW-0472">Membrane</keyword>
<keyword evidence="2" id="KW-0812">Transmembrane</keyword>
<gene>
    <name evidence="3" type="ORF">FGO68_gene2394</name>
</gene>
<evidence type="ECO:0000256" key="2">
    <source>
        <dbReference type="SAM" id="Phobius"/>
    </source>
</evidence>
<feature type="region of interest" description="Disordered" evidence="1">
    <location>
        <begin position="1"/>
        <end position="55"/>
    </location>
</feature>
<evidence type="ECO:0000256" key="1">
    <source>
        <dbReference type="SAM" id="MobiDB-lite"/>
    </source>
</evidence>
<feature type="compositionally biased region" description="Acidic residues" evidence="1">
    <location>
        <begin position="20"/>
        <end position="33"/>
    </location>
</feature>
<dbReference type="Proteomes" id="UP000785679">
    <property type="component" value="Unassembled WGS sequence"/>
</dbReference>
<name>A0A8J8T0U5_HALGN</name>
<reference evidence="3" key="1">
    <citation type="submission" date="2019-06" db="EMBL/GenBank/DDBJ databases">
        <authorList>
            <person name="Zheng W."/>
        </authorList>
    </citation>
    <scope>NUCLEOTIDE SEQUENCE</scope>
    <source>
        <strain evidence="3">QDHG01</strain>
    </source>
</reference>
<sequence length="346" mass="38312">MRRNSNRPQQTPTSKYTTSDVEEGLIDQSESDQQEQYHDDIEVLDGGADGSLSKHTGSYSITQAAGAKRGQSKQARKSEEEKPSPLCGCLVAVLAFILGITQAVLSFIGSYHIIGFLEGLFLASIALLMIAVEGLCSRDAYVGLWCNVCSCISRPDSFAKKCFSVFFRIILIILMLASACFSAIQIVNIAKDPQIAGFPEGCPRYDAPPSNQFCMRITADDMMNADTLLKNGAILTYNLHNGVTDFKQQIYNCLINKPQFQITSETDNNVIIGTHADYLLGLATDYAVQLKKCESGLDYSVYFQAQARYTQFVNTEREVVGLAEEFYECLKGKMDDRDYVNNSKLC</sequence>
<accession>A0A8J8T0U5</accession>
<keyword evidence="4" id="KW-1185">Reference proteome</keyword>
<dbReference type="AlphaFoldDB" id="A0A8J8T0U5"/>
<feature type="transmembrane region" description="Helical" evidence="2">
    <location>
        <begin position="165"/>
        <end position="184"/>
    </location>
</feature>